<evidence type="ECO:0000313" key="1">
    <source>
        <dbReference type="EMBL" id="RGM23578.1"/>
    </source>
</evidence>
<sequence>MARYIPQRQTIIDRTVKYMKELGTYKVQYKQVIEIYADMIYQYNVLSKKFEESEYEVILDTEKSGGKKSPILVSLENLRKDIGTYSDRLMLNAKTYNAEIEQPKKEKSAFALLLEKQQGK</sequence>
<gene>
    <name evidence="1" type="ORF">DXC31_06760</name>
</gene>
<reference evidence="1 2" key="1">
    <citation type="submission" date="2018-08" db="EMBL/GenBank/DDBJ databases">
        <title>A genome reference for cultivated species of the human gut microbiota.</title>
        <authorList>
            <person name="Zou Y."/>
            <person name="Xue W."/>
            <person name="Luo G."/>
        </authorList>
    </citation>
    <scope>NUCLEOTIDE SEQUENCE [LARGE SCALE GENOMIC DNA]</scope>
    <source>
        <strain evidence="1 2">TF01-20-2</strain>
    </source>
</reference>
<organism evidence="1 2">
    <name type="scientific">Mediterraneibacter gnavus</name>
    <name type="common">Ruminococcus gnavus</name>
    <dbReference type="NCBI Taxonomy" id="33038"/>
    <lineage>
        <taxon>Bacteria</taxon>
        <taxon>Bacillati</taxon>
        <taxon>Bacillota</taxon>
        <taxon>Clostridia</taxon>
        <taxon>Lachnospirales</taxon>
        <taxon>Lachnospiraceae</taxon>
        <taxon>Mediterraneibacter</taxon>
    </lineage>
</organism>
<dbReference type="AlphaFoldDB" id="A0A3E4V801"/>
<name>A0A3E4V801_MEDGN</name>
<protein>
    <recommendedName>
        <fullName evidence="3">Terminase</fullName>
    </recommendedName>
</protein>
<evidence type="ECO:0000313" key="2">
    <source>
        <dbReference type="Proteomes" id="UP000260808"/>
    </source>
</evidence>
<dbReference type="InterPro" id="IPR006448">
    <property type="entry name" value="Phage_term_ssu_P27"/>
</dbReference>
<proteinExistence type="predicted"/>
<dbReference type="EMBL" id="QSSX01000012">
    <property type="protein sequence ID" value="RGM23578.1"/>
    <property type="molecule type" value="Genomic_DNA"/>
</dbReference>
<accession>A0A3E4V801</accession>
<dbReference type="Proteomes" id="UP000260808">
    <property type="component" value="Unassembled WGS sequence"/>
</dbReference>
<dbReference type="Pfam" id="PF05119">
    <property type="entry name" value="Terminase_4"/>
    <property type="match status" value="1"/>
</dbReference>
<dbReference type="RefSeq" id="WP_151165183.1">
    <property type="nucleotide sequence ID" value="NZ_JBCPGC010000014.1"/>
</dbReference>
<evidence type="ECO:0008006" key="3">
    <source>
        <dbReference type="Google" id="ProtNLM"/>
    </source>
</evidence>
<comment type="caution">
    <text evidence="1">The sequence shown here is derived from an EMBL/GenBank/DDBJ whole genome shotgun (WGS) entry which is preliminary data.</text>
</comment>